<reference evidence="2 3" key="3">
    <citation type="journal article" date="2022" name="Int. J. Syst. Evol. Microbiol.">
        <title>Strains of Bradyrhizobium barranii sp. nov. associated with legumes native to Canada are symbionts of soybeans and belong to different subspecies (subsp. barranii subsp. nov. and subsp. apii subsp. nov.) and symbiovars (sv. glycinearum and sv. septentrionale).</title>
        <authorList>
            <person name="Bromfield E.S.P."/>
            <person name="Cloutier S."/>
            <person name="Wasai-Hara S."/>
            <person name="Minamisawa K."/>
        </authorList>
    </citation>
    <scope>NUCLEOTIDE SEQUENCE [LARGE SCALE GENOMIC DNA]</scope>
    <source>
        <strain evidence="2 3">323S2</strain>
    </source>
</reference>
<organism evidence="1">
    <name type="scientific">Bradyrhizobium barranii subsp. barranii</name>
    <dbReference type="NCBI Taxonomy" id="2823807"/>
    <lineage>
        <taxon>Bacteria</taxon>
        <taxon>Pseudomonadati</taxon>
        <taxon>Pseudomonadota</taxon>
        <taxon>Alphaproteobacteria</taxon>
        <taxon>Hyphomicrobiales</taxon>
        <taxon>Nitrobacteraceae</taxon>
        <taxon>Bradyrhizobium</taxon>
        <taxon>Bradyrhizobium barranii</taxon>
    </lineage>
</organism>
<evidence type="ECO:0000313" key="3">
    <source>
        <dbReference type="Proteomes" id="UP000564836"/>
    </source>
</evidence>
<dbReference type="AlphaFoldDB" id="A0A7Z0QI24"/>
<dbReference type="EMBL" id="CP088280">
    <property type="protein sequence ID" value="UGX98332.1"/>
    <property type="molecule type" value="Genomic_DNA"/>
</dbReference>
<gene>
    <name evidence="2" type="ORF">G6321_00025725</name>
    <name evidence="1" type="ORF">G6321_42505</name>
</gene>
<evidence type="ECO:0000313" key="2">
    <source>
        <dbReference type="EMBL" id="UGX98332.1"/>
    </source>
</evidence>
<dbReference type="Proteomes" id="UP000564836">
    <property type="component" value="Chromosome"/>
</dbReference>
<dbReference type="RefSeq" id="WP_166341379.1">
    <property type="nucleotide sequence ID" value="NZ_CP088280.1"/>
</dbReference>
<protein>
    <submittedName>
        <fullName evidence="1">Uncharacterized protein</fullName>
    </submittedName>
</protein>
<sequence>MQPATSITATESTRPTVSQLNFAHRKITDLARGPLSARAADDLLDTAARIQKEIVATPSASWSEFGAKACLLINELTTDPTAGWLDAIRESLRADVDRLAAI</sequence>
<evidence type="ECO:0000313" key="1">
    <source>
        <dbReference type="EMBL" id="NYY94840.1"/>
    </source>
</evidence>
<name>A0A7Z0QI24_9BRAD</name>
<reference evidence="1" key="2">
    <citation type="submission" date="2020-06" db="EMBL/GenBank/DDBJ databases">
        <title>Whole Genome Sequence of Bradyrhizobium sp. Strain 323S2.</title>
        <authorList>
            <person name="Bromfield E.S.P."/>
        </authorList>
    </citation>
    <scope>NUCLEOTIDE SEQUENCE [LARGE SCALE GENOMIC DNA]</scope>
    <source>
        <strain evidence="1">323S2</strain>
    </source>
</reference>
<accession>A0A7Z0QI24</accession>
<reference evidence="2 3" key="1">
    <citation type="journal article" date="2017" name="Syst. Appl. Microbiol.">
        <title>Soybeans inoculated with root zone soils of Canadian native legumes harbour diverse and novel Bradyrhizobium spp. that possess agricultural potential.</title>
        <authorList>
            <person name="Bromfield E.S.P."/>
            <person name="Cloutier S."/>
            <person name="Tambong J.T."/>
            <person name="Tran Thi T.V."/>
        </authorList>
    </citation>
    <scope>NUCLEOTIDE SEQUENCE [LARGE SCALE GENOMIC DNA]</scope>
    <source>
        <strain evidence="2 3">323S2</strain>
    </source>
</reference>
<proteinExistence type="predicted"/>
<dbReference type="EMBL" id="JACBFH010000001">
    <property type="protein sequence ID" value="NYY94840.1"/>
    <property type="molecule type" value="Genomic_DNA"/>
</dbReference>